<dbReference type="SUPFAM" id="SSF46785">
    <property type="entry name" value="Winged helix' DNA-binding domain"/>
    <property type="match status" value="1"/>
</dbReference>
<dbReference type="Proteomes" id="UP001379945">
    <property type="component" value="Unassembled WGS sequence"/>
</dbReference>
<keyword evidence="3" id="KW-0804">Transcription</keyword>
<dbReference type="Pfam" id="PF12802">
    <property type="entry name" value="MarR_2"/>
    <property type="match status" value="1"/>
</dbReference>
<dbReference type="Gene3D" id="1.10.10.10">
    <property type="entry name" value="Winged helix-like DNA-binding domain superfamily/Winged helix DNA-binding domain"/>
    <property type="match status" value="1"/>
</dbReference>
<sequence>MRKAIDNVNHVGKPAASGLKDGADAVLDLVHTLMHQVRAQQYQPLQAGDAPLTHMEAKVLGFFGRRPMATQSDLAVHSGRDKAQLARLIKGLRERDLLGAAPDPADKRNVLLFVSPQGQALLARLNDISRSVSARASAGLTQAELATLQALLQRMRQNLDEPG</sequence>
<dbReference type="PANTHER" id="PTHR33164">
    <property type="entry name" value="TRANSCRIPTIONAL REGULATOR, MARR FAMILY"/>
    <property type="match status" value="1"/>
</dbReference>
<dbReference type="RefSeq" id="WP_341396969.1">
    <property type="nucleotide sequence ID" value="NZ_JBBUTI010000001.1"/>
</dbReference>
<evidence type="ECO:0000313" key="6">
    <source>
        <dbReference type="Proteomes" id="UP001379945"/>
    </source>
</evidence>
<dbReference type="InterPro" id="IPR036388">
    <property type="entry name" value="WH-like_DNA-bd_sf"/>
</dbReference>
<comment type="caution">
    <text evidence="5">The sequence shown here is derived from an EMBL/GenBank/DDBJ whole genome shotgun (WGS) entry which is preliminary data.</text>
</comment>
<dbReference type="EMBL" id="JBBUTI010000001">
    <property type="protein sequence ID" value="MEK8044808.1"/>
    <property type="molecule type" value="Genomic_DNA"/>
</dbReference>
<evidence type="ECO:0000256" key="2">
    <source>
        <dbReference type="ARBA" id="ARBA00023125"/>
    </source>
</evidence>
<protein>
    <submittedName>
        <fullName evidence="5">MarR family winged helix-turn-helix transcriptional regulator</fullName>
    </submittedName>
</protein>
<dbReference type="PANTHER" id="PTHR33164:SF64">
    <property type="entry name" value="TRANSCRIPTIONAL REGULATOR SLYA"/>
    <property type="match status" value="1"/>
</dbReference>
<dbReference type="SMART" id="SM00347">
    <property type="entry name" value="HTH_MARR"/>
    <property type="match status" value="1"/>
</dbReference>
<gene>
    <name evidence="5" type="ORF">AACH00_00450</name>
</gene>
<keyword evidence="1" id="KW-0805">Transcription regulation</keyword>
<evidence type="ECO:0000256" key="3">
    <source>
        <dbReference type="ARBA" id="ARBA00023163"/>
    </source>
</evidence>
<reference evidence="5 6" key="1">
    <citation type="submission" date="2024-04" db="EMBL/GenBank/DDBJ databases">
        <title>Novel species of the genus Ideonella isolated from streams.</title>
        <authorList>
            <person name="Lu H."/>
        </authorList>
    </citation>
    <scope>NUCLEOTIDE SEQUENCE [LARGE SCALE GENOMIC DNA]</scope>
    <source>
        <strain evidence="5 6">LYT19W</strain>
    </source>
</reference>
<feature type="domain" description="HTH marR-type" evidence="4">
    <location>
        <begin position="26"/>
        <end position="157"/>
    </location>
</feature>
<evidence type="ECO:0000259" key="4">
    <source>
        <dbReference type="PROSITE" id="PS50995"/>
    </source>
</evidence>
<dbReference type="InterPro" id="IPR039422">
    <property type="entry name" value="MarR/SlyA-like"/>
</dbReference>
<evidence type="ECO:0000256" key="1">
    <source>
        <dbReference type="ARBA" id="ARBA00023015"/>
    </source>
</evidence>
<dbReference type="InterPro" id="IPR000835">
    <property type="entry name" value="HTH_MarR-typ"/>
</dbReference>
<organism evidence="5 6">
    <name type="scientific">Ideonella margarita</name>
    <dbReference type="NCBI Taxonomy" id="2984191"/>
    <lineage>
        <taxon>Bacteria</taxon>
        <taxon>Pseudomonadati</taxon>
        <taxon>Pseudomonadota</taxon>
        <taxon>Betaproteobacteria</taxon>
        <taxon>Burkholderiales</taxon>
        <taxon>Sphaerotilaceae</taxon>
        <taxon>Ideonella</taxon>
    </lineage>
</organism>
<name>A0ABU9BZ91_9BURK</name>
<keyword evidence="2" id="KW-0238">DNA-binding</keyword>
<accession>A0ABU9BZ91</accession>
<dbReference type="PROSITE" id="PS50995">
    <property type="entry name" value="HTH_MARR_2"/>
    <property type="match status" value="1"/>
</dbReference>
<proteinExistence type="predicted"/>
<evidence type="ECO:0000313" key="5">
    <source>
        <dbReference type="EMBL" id="MEK8044808.1"/>
    </source>
</evidence>
<dbReference type="InterPro" id="IPR036390">
    <property type="entry name" value="WH_DNA-bd_sf"/>
</dbReference>
<keyword evidence="6" id="KW-1185">Reference proteome</keyword>